<keyword evidence="2" id="KW-1185">Reference proteome</keyword>
<dbReference type="Proteomes" id="UP001054837">
    <property type="component" value="Unassembled WGS sequence"/>
</dbReference>
<accession>A0AAV4VBU4</accession>
<comment type="caution">
    <text evidence="1">The sequence shown here is derived from an EMBL/GenBank/DDBJ whole genome shotgun (WGS) entry which is preliminary data.</text>
</comment>
<evidence type="ECO:0000313" key="1">
    <source>
        <dbReference type="EMBL" id="GIY67113.1"/>
    </source>
</evidence>
<sequence>MSLTLRKRSDSGMKRSNYLPASNSIFKSKGVVEFFPRNNSPDSESSSSLEYINFSIGRKKDSALETTDGEERRTKEVSKIHLHPKARFSTKPHVLEPETWKQRFLRVLRSITRRMRRCFRNSYRR</sequence>
<proteinExistence type="predicted"/>
<gene>
    <name evidence="1" type="ORF">CDAR_7111</name>
</gene>
<protein>
    <submittedName>
        <fullName evidence="1">Uncharacterized protein</fullName>
    </submittedName>
</protein>
<dbReference type="AlphaFoldDB" id="A0AAV4VBU4"/>
<dbReference type="EMBL" id="BPLQ01012690">
    <property type="protein sequence ID" value="GIY67113.1"/>
    <property type="molecule type" value="Genomic_DNA"/>
</dbReference>
<organism evidence="1 2">
    <name type="scientific">Caerostris darwini</name>
    <dbReference type="NCBI Taxonomy" id="1538125"/>
    <lineage>
        <taxon>Eukaryota</taxon>
        <taxon>Metazoa</taxon>
        <taxon>Ecdysozoa</taxon>
        <taxon>Arthropoda</taxon>
        <taxon>Chelicerata</taxon>
        <taxon>Arachnida</taxon>
        <taxon>Araneae</taxon>
        <taxon>Araneomorphae</taxon>
        <taxon>Entelegynae</taxon>
        <taxon>Araneoidea</taxon>
        <taxon>Araneidae</taxon>
        <taxon>Caerostris</taxon>
    </lineage>
</organism>
<name>A0AAV4VBU4_9ARAC</name>
<reference evidence="1 2" key="1">
    <citation type="submission" date="2021-06" db="EMBL/GenBank/DDBJ databases">
        <title>Caerostris darwini draft genome.</title>
        <authorList>
            <person name="Kono N."/>
            <person name="Arakawa K."/>
        </authorList>
    </citation>
    <scope>NUCLEOTIDE SEQUENCE [LARGE SCALE GENOMIC DNA]</scope>
</reference>
<evidence type="ECO:0000313" key="2">
    <source>
        <dbReference type="Proteomes" id="UP001054837"/>
    </source>
</evidence>